<dbReference type="PANTHER" id="PTHR24320">
    <property type="entry name" value="RETINOL DEHYDROGENASE"/>
    <property type="match status" value="1"/>
</dbReference>
<evidence type="ECO:0000256" key="2">
    <source>
        <dbReference type="ARBA" id="ARBA00023002"/>
    </source>
</evidence>
<evidence type="ECO:0000256" key="1">
    <source>
        <dbReference type="ARBA" id="ARBA00006484"/>
    </source>
</evidence>
<dbReference type="SUPFAM" id="SSF51735">
    <property type="entry name" value="NAD(P)-binding Rossmann-fold domains"/>
    <property type="match status" value="1"/>
</dbReference>
<feature type="region of interest" description="Disordered" evidence="3">
    <location>
        <begin position="310"/>
        <end position="331"/>
    </location>
</feature>
<dbReference type="AlphaFoldDB" id="A0A061BCP1"/>
<reference evidence="4" key="1">
    <citation type="journal article" date="2014" name="Genome Announc.">
        <title>Draft genome sequence of Rhodosporidium toruloides CECT1137, an oleaginous yeast of biotechnological interest.</title>
        <authorList>
            <person name="Morin N."/>
            <person name="Calcas X."/>
            <person name="Devillers H."/>
            <person name="Durrens P."/>
            <person name="Sherman D.J."/>
            <person name="Nicaud J.-M."/>
            <person name="Neuveglise C."/>
        </authorList>
    </citation>
    <scope>NUCLEOTIDE SEQUENCE</scope>
    <source>
        <strain evidence="4">CECT1137</strain>
    </source>
</reference>
<dbReference type="OrthoDB" id="191139at2759"/>
<dbReference type="InterPro" id="IPR036291">
    <property type="entry name" value="NAD(P)-bd_dom_sf"/>
</dbReference>
<dbReference type="GO" id="GO:0016491">
    <property type="term" value="F:oxidoreductase activity"/>
    <property type="evidence" value="ECO:0007669"/>
    <property type="project" value="UniProtKB-KW"/>
</dbReference>
<comment type="similarity">
    <text evidence="1">Belongs to the short-chain dehydrogenases/reductases (SDR) family.</text>
</comment>
<dbReference type="InterPro" id="IPR002347">
    <property type="entry name" value="SDR_fam"/>
</dbReference>
<sequence>MSNIVASFQRSKFDQTKVPDLSGKVYVLTGGTNGIGLSVSRTLFKRGGRVILLGSKQETGDAACEYIKTGDLDKAPHDYKEGFGAQRDNSANGATKDGQVEWRHMEGADLKEVADVAKTLAGELDRLDGFLAIAGLGVNAFELTKDGYDSHLTINCLTHILLLSQLLPILEKTSRNNPDADVRFISMASEMHRFTFGGPSEKWGGSRFATEEEFKKDVGPSNLYARTKLGNILTVKALVDKYLQPPSKVLAYAVHPGGVATGQNDQVKPAYGETIGKVVERLVRPILRAPDDGALSTLWAATAPEARSGEFENGSYYTDPAEPGKETSEATDPELINNFWKTSLSILEKVVGKENVGPFKG</sequence>
<name>A0A061BCP1_RHOTO</name>
<keyword evidence="2" id="KW-0560">Oxidoreductase</keyword>
<gene>
    <name evidence="4" type="ORF">RHTO0S_11e02828g</name>
</gene>
<dbReference type="EMBL" id="LK052946">
    <property type="protein sequence ID" value="CDR45635.1"/>
    <property type="molecule type" value="Genomic_DNA"/>
</dbReference>
<proteinExistence type="inferred from homology"/>
<dbReference type="Gene3D" id="3.40.50.720">
    <property type="entry name" value="NAD(P)-binding Rossmann-like Domain"/>
    <property type="match status" value="1"/>
</dbReference>
<evidence type="ECO:0000256" key="3">
    <source>
        <dbReference type="SAM" id="MobiDB-lite"/>
    </source>
</evidence>
<dbReference type="PANTHER" id="PTHR24320:SF143">
    <property type="entry name" value="NAD(P)-BINDING PROTEIN"/>
    <property type="match status" value="1"/>
</dbReference>
<protein>
    <submittedName>
        <fullName evidence="4">RHTO0S11e02828g1_1</fullName>
    </submittedName>
</protein>
<organism evidence="4">
    <name type="scientific">Rhodotorula toruloides</name>
    <name type="common">Yeast</name>
    <name type="synonym">Rhodosporidium toruloides</name>
    <dbReference type="NCBI Taxonomy" id="5286"/>
    <lineage>
        <taxon>Eukaryota</taxon>
        <taxon>Fungi</taxon>
        <taxon>Dikarya</taxon>
        <taxon>Basidiomycota</taxon>
        <taxon>Pucciniomycotina</taxon>
        <taxon>Microbotryomycetes</taxon>
        <taxon>Sporidiobolales</taxon>
        <taxon>Sporidiobolaceae</taxon>
        <taxon>Rhodotorula</taxon>
    </lineage>
</organism>
<evidence type="ECO:0000313" key="4">
    <source>
        <dbReference type="EMBL" id="CDR45635.1"/>
    </source>
</evidence>
<dbReference type="PRINTS" id="PR00081">
    <property type="entry name" value="GDHRDH"/>
</dbReference>
<accession>A0A061BCP1</accession>